<feature type="transmembrane region" description="Helical" evidence="6">
    <location>
        <begin position="106"/>
        <end position="127"/>
    </location>
</feature>
<feature type="transmembrane region" description="Helical" evidence="6">
    <location>
        <begin position="139"/>
        <end position="161"/>
    </location>
</feature>
<evidence type="ECO:0000256" key="1">
    <source>
        <dbReference type="ARBA" id="ARBA00004141"/>
    </source>
</evidence>
<dbReference type="GO" id="GO:0016020">
    <property type="term" value="C:membrane"/>
    <property type="evidence" value="ECO:0007669"/>
    <property type="project" value="UniProtKB-SubCell"/>
</dbReference>
<evidence type="ECO:0000256" key="2">
    <source>
        <dbReference type="ARBA" id="ARBA00007375"/>
    </source>
</evidence>
<evidence type="ECO:0000313" key="7">
    <source>
        <dbReference type="EMBL" id="BCP00547.1"/>
    </source>
</evidence>
<comment type="similarity">
    <text evidence="2">Belongs to the TMEM86 family.</text>
</comment>
<feature type="transmembrane region" description="Helical" evidence="6">
    <location>
        <begin position="80"/>
        <end position="100"/>
    </location>
</feature>
<feature type="transmembrane region" description="Helical" evidence="6">
    <location>
        <begin position="195"/>
        <end position="217"/>
    </location>
</feature>
<dbReference type="PANTHER" id="PTHR31885">
    <property type="entry name" value="GH04784P"/>
    <property type="match status" value="1"/>
</dbReference>
<organism evidence="7 8">
    <name type="scientific">Mycobacterium intracellulare</name>
    <dbReference type="NCBI Taxonomy" id="1767"/>
    <lineage>
        <taxon>Bacteria</taxon>
        <taxon>Bacillati</taxon>
        <taxon>Actinomycetota</taxon>
        <taxon>Actinomycetes</taxon>
        <taxon>Mycobacteriales</taxon>
        <taxon>Mycobacteriaceae</taxon>
        <taxon>Mycobacterium</taxon>
        <taxon>Mycobacterium avium complex (MAC)</taxon>
    </lineage>
</organism>
<reference evidence="7 8" key="1">
    <citation type="submission" date="2020-12" db="EMBL/GenBank/DDBJ databases">
        <title>Genome sequence of clinical Mycobacterium intracellulare strains.</title>
        <authorList>
            <person name="Tateishi Y."/>
            <person name="Matsumoto S."/>
            <person name="Fukushima Y."/>
            <person name="Nakajima C."/>
            <person name="Suzuki Y."/>
        </authorList>
    </citation>
    <scope>NUCLEOTIDE SEQUENCE [LARGE SCALE GENOMIC DNA]</scope>
    <source>
        <strain evidence="7 8">M018</strain>
    </source>
</reference>
<feature type="transmembrane region" description="Helical" evidence="6">
    <location>
        <begin position="223"/>
        <end position="244"/>
    </location>
</feature>
<evidence type="ECO:0000256" key="5">
    <source>
        <dbReference type="ARBA" id="ARBA00023136"/>
    </source>
</evidence>
<accession>A0A7R7RPX1</accession>
<keyword evidence="4 6" id="KW-1133">Transmembrane helix</keyword>
<dbReference type="Proteomes" id="UP000595205">
    <property type="component" value="Chromosome"/>
</dbReference>
<gene>
    <name evidence="7" type="ORF">MINTM018_33160</name>
</gene>
<evidence type="ECO:0000256" key="3">
    <source>
        <dbReference type="ARBA" id="ARBA00022692"/>
    </source>
</evidence>
<feature type="transmembrane region" description="Helical" evidence="6">
    <location>
        <begin position="173"/>
        <end position="190"/>
    </location>
</feature>
<evidence type="ECO:0000313" key="8">
    <source>
        <dbReference type="Proteomes" id="UP000595205"/>
    </source>
</evidence>
<dbReference type="InterPro" id="IPR012506">
    <property type="entry name" value="TMEM86B-like"/>
</dbReference>
<dbReference type="Pfam" id="PF07947">
    <property type="entry name" value="YhhN"/>
    <property type="match status" value="1"/>
</dbReference>
<comment type="subcellular location">
    <subcellularLocation>
        <location evidence="1">Membrane</location>
        <topology evidence="1">Multi-pass membrane protein</topology>
    </subcellularLocation>
</comment>
<feature type="transmembrane region" description="Helical" evidence="6">
    <location>
        <begin position="51"/>
        <end position="68"/>
    </location>
</feature>
<proteinExistence type="inferred from homology"/>
<keyword evidence="5 6" id="KW-0472">Membrane</keyword>
<protein>
    <submittedName>
        <fullName evidence="7">Putative membrane protein</fullName>
    </submittedName>
</protein>
<feature type="transmembrane region" description="Helical" evidence="6">
    <location>
        <begin position="12"/>
        <end position="39"/>
    </location>
</feature>
<evidence type="ECO:0000256" key="6">
    <source>
        <dbReference type="SAM" id="Phobius"/>
    </source>
</evidence>
<dbReference type="PANTHER" id="PTHR31885:SF6">
    <property type="entry name" value="GH04784P"/>
    <property type="match status" value="1"/>
</dbReference>
<evidence type="ECO:0000256" key="4">
    <source>
        <dbReference type="ARBA" id="ARBA00022989"/>
    </source>
</evidence>
<sequence length="262" mass="28081">MLSKLGMDVPYAPRLVAGAWVVAGWVALGYGIYLTVLALRSPPGMELTGHWVLQPAFKASMAILLMLAAAGHGCVRERRWLMPALLLSALGDWVLAIPWWTLSFEIGLAAFLLAHMCFIGALLPLVPPLSWSSQAERPAALRIAAVVLMCLVSIALMVWFWPHLGPDKLTLPVTVYIVVLTAMVCTALLAKMPTIWTAVGAVCFAASDSMIAISRFILGNEALAVPIWWSYAAAQILITAGFFFGRELPGQDGGDAAPPAEG</sequence>
<keyword evidence="3 6" id="KW-0812">Transmembrane</keyword>
<dbReference type="GO" id="GO:0016787">
    <property type="term" value="F:hydrolase activity"/>
    <property type="evidence" value="ECO:0007669"/>
    <property type="project" value="TreeGrafter"/>
</dbReference>
<dbReference type="AlphaFoldDB" id="A0A7R7RPX1"/>
<name>A0A7R7RPX1_MYCIT</name>
<dbReference type="EMBL" id="AP024255">
    <property type="protein sequence ID" value="BCP00547.1"/>
    <property type="molecule type" value="Genomic_DNA"/>
</dbReference>